<dbReference type="PANTHER" id="PTHR24177:SF365">
    <property type="entry name" value="ANKYRIN REPEAT-CONTAINING PROTEIN NPR4-LIKE ISOFORM X1"/>
    <property type="match status" value="1"/>
</dbReference>
<dbReference type="InterPro" id="IPR019452">
    <property type="entry name" value="VPS39/TGF_beta_rcpt-assoc_1"/>
</dbReference>
<accession>A0AA41SMJ4</accession>
<feature type="non-terminal residue" evidence="2">
    <location>
        <position position="1"/>
    </location>
</feature>
<proteinExistence type="predicted"/>
<reference evidence="2" key="1">
    <citation type="submission" date="2022-03" db="EMBL/GenBank/DDBJ databases">
        <title>A functionally conserved STORR gene fusion in Papaver species that diverged 16.8 million years ago.</title>
        <authorList>
            <person name="Catania T."/>
        </authorList>
    </citation>
    <scope>NUCLEOTIDE SEQUENCE</scope>
    <source>
        <strain evidence="2">S-191538</strain>
    </source>
</reference>
<dbReference type="EMBL" id="JAJJMA010171350">
    <property type="protein sequence ID" value="MCL7036743.1"/>
    <property type="molecule type" value="Genomic_DNA"/>
</dbReference>
<keyword evidence="3" id="KW-1185">Reference proteome</keyword>
<dbReference type="Proteomes" id="UP001177140">
    <property type="component" value="Unassembled WGS sequence"/>
</dbReference>
<evidence type="ECO:0000313" key="2">
    <source>
        <dbReference type="EMBL" id="MCL7036743.1"/>
    </source>
</evidence>
<feature type="non-terminal residue" evidence="2">
    <location>
        <position position="160"/>
    </location>
</feature>
<gene>
    <name evidence="2" type="ORF">MKW94_029056</name>
</gene>
<protein>
    <recommendedName>
        <fullName evidence="1">Vacuolar sorting protein 39/Transforming growth factor beta receptor-associated domain-containing protein</fullName>
    </recommendedName>
</protein>
<feature type="domain" description="Vacuolar sorting protein 39/Transforming growth factor beta receptor-associated" evidence="1">
    <location>
        <begin position="19"/>
        <end position="83"/>
    </location>
</feature>
<evidence type="ECO:0000313" key="3">
    <source>
        <dbReference type="Proteomes" id="UP001177140"/>
    </source>
</evidence>
<evidence type="ECO:0000259" key="1">
    <source>
        <dbReference type="Pfam" id="PF10366"/>
    </source>
</evidence>
<sequence>RQHGLAWKALTLLVPGVKRLYEKKVMHVQALELLRVIGLQISNMNVQQLKEARAYDAVVRTAKFGIIEYFKELTDSCPHLIFSVDVSNENIGLFQVAVLNRQDKIYNFISQMGEKKNRAHVISSSGNNMLHLAGFLAPPSQLDKVSGAALQMQREIQWFQ</sequence>
<dbReference type="GO" id="GO:0016020">
    <property type="term" value="C:membrane"/>
    <property type="evidence" value="ECO:0007669"/>
    <property type="project" value="TreeGrafter"/>
</dbReference>
<dbReference type="Pfam" id="PF10366">
    <property type="entry name" value="Vps39_1"/>
    <property type="match status" value="1"/>
</dbReference>
<organism evidence="2 3">
    <name type="scientific">Papaver nudicaule</name>
    <name type="common">Iceland poppy</name>
    <dbReference type="NCBI Taxonomy" id="74823"/>
    <lineage>
        <taxon>Eukaryota</taxon>
        <taxon>Viridiplantae</taxon>
        <taxon>Streptophyta</taxon>
        <taxon>Embryophyta</taxon>
        <taxon>Tracheophyta</taxon>
        <taxon>Spermatophyta</taxon>
        <taxon>Magnoliopsida</taxon>
        <taxon>Ranunculales</taxon>
        <taxon>Papaveraceae</taxon>
        <taxon>Papaveroideae</taxon>
        <taxon>Papaver</taxon>
    </lineage>
</organism>
<comment type="caution">
    <text evidence="2">The sequence shown here is derived from an EMBL/GenBank/DDBJ whole genome shotgun (WGS) entry which is preliminary data.</text>
</comment>
<name>A0AA41SMJ4_PAPNU</name>
<dbReference type="PANTHER" id="PTHR24177">
    <property type="entry name" value="CASKIN"/>
    <property type="match status" value="1"/>
</dbReference>
<dbReference type="AlphaFoldDB" id="A0AA41SMJ4"/>